<accession>A0A117UZN4</accession>
<gene>
    <name evidence="1" type="ORF">AQZ52_00830</name>
</gene>
<organism evidence="1 2">
    <name type="scientific">Novosphingobium fuchskuhlense</name>
    <dbReference type="NCBI Taxonomy" id="1117702"/>
    <lineage>
        <taxon>Bacteria</taxon>
        <taxon>Pseudomonadati</taxon>
        <taxon>Pseudomonadota</taxon>
        <taxon>Alphaproteobacteria</taxon>
        <taxon>Sphingomonadales</taxon>
        <taxon>Sphingomonadaceae</taxon>
        <taxon>Novosphingobium</taxon>
    </lineage>
</organism>
<dbReference type="OrthoDB" id="7509598at2"/>
<sequence>MSVATFLAKAEALQAKGIMAMFSSDVTLLKEEAGGAAQAYRRQLKQEAAAGKPSACPPEHGSINSNDLIAHMQTYAAADRPRISVGQAIADLFRKRYPCPAR</sequence>
<comment type="caution">
    <text evidence="1">The sequence shown here is derived from an EMBL/GenBank/DDBJ whole genome shotgun (WGS) entry which is preliminary data.</text>
</comment>
<keyword evidence="2" id="KW-1185">Reference proteome</keyword>
<dbReference type="Proteomes" id="UP000058012">
    <property type="component" value="Unassembled WGS sequence"/>
</dbReference>
<protein>
    <recommendedName>
        <fullName evidence="3">Rap1a immunity protein domain-containing protein</fullName>
    </recommendedName>
</protein>
<evidence type="ECO:0008006" key="3">
    <source>
        <dbReference type="Google" id="ProtNLM"/>
    </source>
</evidence>
<dbReference type="AlphaFoldDB" id="A0A117UZN4"/>
<reference evidence="1 2" key="1">
    <citation type="submission" date="2015-10" db="EMBL/GenBank/DDBJ databases">
        <title>Draft genome sequence of Novosphingobium fuchskuhlense DSM 25065 isolated from a surface water sample of the southwest basin of Lake Grosse Fuchskuhle.</title>
        <authorList>
            <person name="Ruckert C."/>
            <person name="Winkler A."/>
            <person name="Glaeser J."/>
            <person name="Grossart H.-P."/>
            <person name="Kalinowski J."/>
            <person name="Glaeser S."/>
        </authorList>
    </citation>
    <scope>NUCLEOTIDE SEQUENCE [LARGE SCALE GENOMIC DNA]</scope>
    <source>
        <strain evidence="1 2">FNE08-7</strain>
    </source>
</reference>
<proteinExistence type="predicted"/>
<evidence type="ECO:0000313" key="2">
    <source>
        <dbReference type="Proteomes" id="UP000058012"/>
    </source>
</evidence>
<evidence type="ECO:0000313" key="1">
    <source>
        <dbReference type="EMBL" id="KUR73783.1"/>
    </source>
</evidence>
<dbReference type="EMBL" id="LLZS01000001">
    <property type="protein sequence ID" value="KUR73783.1"/>
    <property type="molecule type" value="Genomic_DNA"/>
</dbReference>
<name>A0A117UZN4_9SPHN</name>